<comment type="caution">
    <text evidence="6">The sequence shown here is derived from an EMBL/GenBank/DDBJ whole genome shotgun (WGS) entry which is preliminary data.</text>
</comment>
<reference evidence="6 7" key="1">
    <citation type="journal article" date="2016" name="Nat. Commun.">
        <title>Thousands of microbial genomes shed light on interconnected biogeochemical processes in an aquifer system.</title>
        <authorList>
            <person name="Anantharaman K."/>
            <person name="Brown C.T."/>
            <person name="Hug L.A."/>
            <person name="Sharon I."/>
            <person name="Castelle C.J."/>
            <person name="Probst A.J."/>
            <person name="Thomas B.C."/>
            <person name="Singh A."/>
            <person name="Wilkins M.J."/>
            <person name="Karaoz U."/>
            <person name="Brodie E.L."/>
            <person name="Williams K.H."/>
            <person name="Hubbard S.S."/>
            <person name="Banfield J.F."/>
        </authorList>
    </citation>
    <scope>NUCLEOTIDE SEQUENCE [LARGE SCALE GENOMIC DNA]</scope>
</reference>
<evidence type="ECO:0000259" key="5">
    <source>
        <dbReference type="PROSITE" id="PS50975"/>
    </source>
</evidence>
<organism evidence="6 7">
    <name type="scientific">Candidatus Roizmanbacteria bacterium RIFCSPLOWO2_01_FULL_40_42</name>
    <dbReference type="NCBI Taxonomy" id="1802066"/>
    <lineage>
        <taxon>Bacteria</taxon>
        <taxon>Candidatus Roizmaniibacteriota</taxon>
    </lineage>
</organism>
<dbReference type="AlphaFoldDB" id="A0A1F7J5J8"/>
<evidence type="ECO:0000256" key="3">
    <source>
        <dbReference type="ARBA" id="ARBA00022840"/>
    </source>
</evidence>
<proteinExistence type="predicted"/>
<dbReference type="GO" id="GO:0008716">
    <property type="term" value="F:D-alanine-D-alanine ligase activity"/>
    <property type="evidence" value="ECO:0007669"/>
    <property type="project" value="InterPro"/>
</dbReference>
<evidence type="ECO:0000313" key="6">
    <source>
        <dbReference type="EMBL" id="OGK50884.1"/>
    </source>
</evidence>
<gene>
    <name evidence="6" type="ORF">A3B50_01230</name>
</gene>
<dbReference type="Gene3D" id="3.30.470.20">
    <property type="entry name" value="ATP-grasp fold, B domain"/>
    <property type="match status" value="2"/>
</dbReference>
<evidence type="ECO:0000256" key="2">
    <source>
        <dbReference type="ARBA" id="ARBA00022741"/>
    </source>
</evidence>
<evidence type="ECO:0000313" key="7">
    <source>
        <dbReference type="Proteomes" id="UP000178558"/>
    </source>
</evidence>
<sequence>MKKKKKGTPFVKNKTPIETKNQNELSGKTILVVNTGYIKKKFIFQRLRKLGLTILVLNKEKNWAQPYVDEWILVDTANHSESIRAFESFLTNNPKVKIDGVVTFWEDDVLLTAKIVDKFNLIGIPFHVAKQARNKYLFREFCKKNGIRAPKHRLIRTLRDVKEIIDEFEFPLVVKPAYGANSAFVVKVETPEDLTDTYNYIRKNISTNTESALSDGLDVFVEEYIDGDEVDIDILIQNGKIKFYSLSDNYITTGPFFIETGQSIPSSLPDLNQLELVSMAEETLEKLGIFNGCIHYEAKITKNGPVPLEVNLRMGGDEVWSSVKGVWGADLVEGAAKIALGVYLKNDKPALPKRYIAGLYFLTDSSGILSKQFVDQEIKRKSYLVEFHFFKQVGEPVLVPPEGFDYIGEITVSGDNLIDAQDNLKDAKKYFDFEVVKFNSESAMGKTSRKSRFSSAVLNKDLLLRAAKIEHLRRANSENLRNLHVGIACNVYDKDSSSDVEIELTKIGSDIKKALIERGYNVKVFDFNDASKAFRELKESDIDLVFNVCERINNASLLEPHAAALLEILQIPHTGSNYLTLGTCIDKIKVKKILRHHDIPTPKWDYAYSLDDEIDDTLEYPLIVKPANKDHSIGITQASVATSKRELEKQLKHVIENLGSPALIEEYIEGDEYDVTILGSSEDDFKVLPLARTIFNNLPEGYWHIYPYEAKWNGESKAYSRIVTQRPPKNISKRLEALITEIALDTYNILECQDYGRVEIKIDKNGNPHVLELNPNPSLSEDGFVTRAARLVRMNYGDLIEEIIRLSVRRYKTKFSQFKNLNYNLNF</sequence>
<dbReference type="Pfam" id="PF13535">
    <property type="entry name" value="ATP-grasp_4"/>
    <property type="match status" value="1"/>
</dbReference>
<dbReference type="InterPro" id="IPR011095">
    <property type="entry name" value="Dala_Dala_lig_C"/>
</dbReference>
<dbReference type="Pfam" id="PF07478">
    <property type="entry name" value="Dala_Dala_lig_C"/>
    <property type="match status" value="1"/>
</dbReference>
<dbReference type="EMBL" id="MGAQ01000010">
    <property type="protein sequence ID" value="OGK50884.1"/>
    <property type="molecule type" value="Genomic_DNA"/>
</dbReference>
<dbReference type="PROSITE" id="PS50975">
    <property type="entry name" value="ATP_GRASP"/>
    <property type="match status" value="2"/>
</dbReference>
<dbReference type="InterPro" id="IPR041472">
    <property type="entry name" value="BL00235/CARNS1_N"/>
</dbReference>
<feature type="domain" description="ATP-grasp" evidence="5">
    <location>
        <begin position="139"/>
        <end position="340"/>
    </location>
</feature>
<dbReference type="SUPFAM" id="SSF56059">
    <property type="entry name" value="Glutathione synthetase ATP-binding domain-like"/>
    <property type="match status" value="2"/>
</dbReference>
<dbReference type="GO" id="GO:0046872">
    <property type="term" value="F:metal ion binding"/>
    <property type="evidence" value="ECO:0007669"/>
    <property type="project" value="InterPro"/>
</dbReference>
<dbReference type="InterPro" id="IPR013815">
    <property type="entry name" value="ATP_grasp_subdomain_1"/>
</dbReference>
<dbReference type="Proteomes" id="UP000178558">
    <property type="component" value="Unassembled WGS sequence"/>
</dbReference>
<keyword evidence="2 4" id="KW-0547">Nucleotide-binding</keyword>
<dbReference type="GO" id="GO:0005524">
    <property type="term" value="F:ATP binding"/>
    <property type="evidence" value="ECO:0007669"/>
    <property type="project" value="UniProtKB-UniRule"/>
</dbReference>
<keyword evidence="3 4" id="KW-0067">ATP-binding</keyword>
<dbReference type="Gene3D" id="3.40.50.20">
    <property type="match status" value="2"/>
</dbReference>
<keyword evidence="1" id="KW-0436">Ligase</keyword>
<dbReference type="Pfam" id="PF18130">
    <property type="entry name" value="ATPgrasp_N"/>
    <property type="match status" value="1"/>
</dbReference>
<name>A0A1F7J5J8_9BACT</name>
<dbReference type="PANTHER" id="PTHR43585">
    <property type="entry name" value="FUMIPYRROLE BIOSYNTHESIS PROTEIN C"/>
    <property type="match status" value="1"/>
</dbReference>
<dbReference type="Gene3D" id="3.30.1490.20">
    <property type="entry name" value="ATP-grasp fold, A domain"/>
    <property type="match status" value="1"/>
</dbReference>
<dbReference type="PANTHER" id="PTHR43585:SF2">
    <property type="entry name" value="ATP-GRASP ENZYME FSQD"/>
    <property type="match status" value="1"/>
</dbReference>
<feature type="domain" description="ATP-grasp" evidence="5">
    <location>
        <begin position="591"/>
        <end position="805"/>
    </location>
</feature>
<evidence type="ECO:0000256" key="1">
    <source>
        <dbReference type="ARBA" id="ARBA00022598"/>
    </source>
</evidence>
<accession>A0A1F7J5J8</accession>
<dbReference type="InterPro" id="IPR011761">
    <property type="entry name" value="ATP-grasp"/>
</dbReference>
<dbReference type="InterPro" id="IPR052032">
    <property type="entry name" value="ATP-dep_AA_Ligase"/>
</dbReference>
<evidence type="ECO:0000256" key="4">
    <source>
        <dbReference type="PROSITE-ProRule" id="PRU00409"/>
    </source>
</evidence>
<protein>
    <recommendedName>
        <fullName evidence="5">ATP-grasp domain-containing protein</fullName>
    </recommendedName>
</protein>